<evidence type="ECO:0000313" key="11">
    <source>
        <dbReference type="Proteomes" id="UP000482295"/>
    </source>
</evidence>
<feature type="domain" description="RagB/SusD" evidence="8">
    <location>
        <begin position="282"/>
        <end position="517"/>
    </location>
</feature>
<protein>
    <submittedName>
        <fullName evidence="10">RagB/SusD family nutrient uptake outer membrane protein</fullName>
    </submittedName>
</protein>
<dbReference type="RefSeq" id="WP_009434328.1">
    <property type="nucleotide sequence ID" value="NZ_VVIQ01000001.1"/>
</dbReference>
<accession>A0A7C9LNK3</accession>
<dbReference type="SUPFAM" id="SSF48452">
    <property type="entry name" value="TPR-like"/>
    <property type="match status" value="1"/>
</dbReference>
<dbReference type="Pfam" id="PF07980">
    <property type="entry name" value="SusD_RagB"/>
    <property type="match status" value="1"/>
</dbReference>
<evidence type="ECO:0000259" key="8">
    <source>
        <dbReference type="Pfam" id="PF07980"/>
    </source>
</evidence>
<keyword evidence="3 7" id="KW-0732">Signal</keyword>
<dbReference type="Gene3D" id="1.25.40.390">
    <property type="match status" value="1"/>
</dbReference>
<feature type="region of interest" description="Disordered" evidence="6">
    <location>
        <begin position="495"/>
        <end position="521"/>
    </location>
</feature>
<evidence type="ECO:0000256" key="1">
    <source>
        <dbReference type="ARBA" id="ARBA00004442"/>
    </source>
</evidence>
<evidence type="ECO:0000256" key="3">
    <source>
        <dbReference type="ARBA" id="ARBA00022729"/>
    </source>
</evidence>
<proteinExistence type="inferred from homology"/>
<comment type="caution">
    <text evidence="10">The sequence shown here is derived from an EMBL/GenBank/DDBJ whole genome shotgun (WGS) entry which is preliminary data.</text>
</comment>
<dbReference type="PROSITE" id="PS51257">
    <property type="entry name" value="PROKAR_LIPOPROTEIN"/>
    <property type="match status" value="1"/>
</dbReference>
<gene>
    <name evidence="10" type="ORF">F0475_01255</name>
</gene>
<dbReference type="Pfam" id="PF14322">
    <property type="entry name" value="SusD-like_3"/>
    <property type="match status" value="1"/>
</dbReference>
<evidence type="ECO:0000259" key="9">
    <source>
        <dbReference type="Pfam" id="PF14322"/>
    </source>
</evidence>
<keyword evidence="11" id="KW-1185">Reference proteome</keyword>
<dbReference type="InterPro" id="IPR012944">
    <property type="entry name" value="SusD_RagB_dom"/>
</dbReference>
<evidence type="ECO:0000256" key="6">
    <source>
        <dbReference type="SAM" id="MobiDB-lite"/>
    </source>
</evidence>
<feature type="signal peptide" evidence="7">
    <location>
        <begin position="1"/>
        <end position="30"/>
    </location>
</feature>
<evidence type="ECO:0000256" key="5">
    <source>
        <dbReference type="ARBA" id="ARBA00023237"/>
    </source>
</evidence>
<organism evidence="10 11">
    <name type="scientific">Prevotella vespertina</name>
    <dbReference type="NCBI Taxonomy" id="2608404"/>
    <lineage>
        <taxon>Bacteria</taxon>
        <taxon>Pseudomonadati</taxon>
        <taxon>Bacteroidota</taxon>
        <taxon>Bacteroidia</taxon>
        <taxon>Bacteroidales</taxon>
        <taxon>Prevotellaceae</taxon>
        <taxon>Prevotella</taxon>
    </lineage>
</organism>
<evidence type="ECO:0000256" key="4">
    <source>
        <dbReference type="ARBA" id="ARBA00023136"/>
    </source>
</evidence>
<feature type="compositionally biased region" description="Polar residues" evidence="6">
    <location>
        <begin position="507"/>
        <end position="521"/>
    </location>
</feature>
<feature type="domain" description="SusD-like N-terminal" evidence="9">
    <location>
        <begin position="112"/>
        <end position="240"/>
    </location>
</feature>
<feature type="chain" id="PRO_5028862530" evidence="7">
    <location>
        <begin position="31"/>
        <end position="521"/>
    </location>
</feature>
<dbReference type="CDD" id="cd08977">
    <property type="entry name" value="SusD"/>
    <property type="match status" value="1"/>
</dbReference>
<dbReference type="InterPro" id="IPR011990">
    <property type="entry name" value="TPR-like_helical_dom_sf"/>
</dbReference>
<comment type="similarity">
    <text evidence="2">Belongs to the SusD family.</text>
</comment>
<evidence type="ECO:0000256" key="7">
    <source>
        <dbReference type="SAM" id="SignalP"/>
    </source>
</evidence>
<name>A0A7C9LNK3_9BACT</name>
<sequence>MKRLNFNISNMLPKKACLGLGLLLALSSCTDLNEHLYDKVSQDNYGKTSSEVATIVGGAYATLRGYGANTPEGAGVICYPTCEYVFFTQECSSDEACIPTRGTDWFDGGRYQQFQRHNWDVKNTGILSVWRYNFTGVSKINAIIHQVEQSGLSTEDKQKVEAELRGLRAYYYYNLLDCFGNVPIVTDFTQKELPANSPRKDVFAFIEKELKDILPILPSGTTYAKFTQNVANTLLARLYLNAEVYTGTPRWQDCLDACSKVQGYSLTPNYKASFAIQNEKSPEIIFSIPYDHKQGTVGNYLASMTYHYNQKLAFDPAGVYQWCGNGICAQPGLYSSFDEKDVRRQCLLIGQQYSAKDGSEVLMDDGSPLNYTEEIDNFTDAAKNAGARLNKYEWSATDSWERDNDWVLMRYAEILMMQAECNFRLGYTPTALTYINQIRKRAGLNDLTTLTLEDLDTEWKHEFVFENLRRTTNIRFGTYYQAWWEKPADPADHHTGIYPIPQEELNKNPNLKQNPGYSSQQ</sequence>
<dbReference type="InterPro" id="IPR033985">
    <property type="entry name" value="SusD-like_N"/>
</dbReference>
<dbReference type="AlphaFoldDB" id="A0A7C9LNK3"/>
<dbReference type="Proteomes" id="UP000482295">
    <property type="component" value="Unassembled WGS sequence"/>
</dbReference>
<evidence type="ECO:0000256" key="2">
    <source>
        <dbReference type="ARBA" id="ARBA00006275"/>
    </source>
</evidence>
<dbReference type="GO" id="GO:0009279">
    <property type="term" value="C:cell outer membrane"/>
    <property type="evidence" value="ECO:0007669"/>
    <property type="project" value="UniProtKB-SubCell"/>
</dbReference>
<keyword evidence="5" id="KW-0998">Cell outer membrane</keyword>
<comment type="subcellular location">
    <subcellularLocation>
        <location evidence="1">Cell outer membrane</location>
    </subcellularLocation>
</comment>
<dbReference type="EMBL" id="VVIQ01000001">
    <property type="protein sequence ID" value="MUL26978.1"/>
    <property type="molecule type" value="Genomic_DNA"/>
</dbReference>
<keyword evidence="4" id="KW-0472">Membrane</keyword>
<evidence type="ECO:0000313" key="10">
    <source>
        <dbReference type="EMBL" id="MUL26978.1"/>
    </source>
</evidence>
<reference evidence="10 11" key="1">
    <citation type="submission" date="2019-09" db="EMBL/GenBank/DDBJ databases">
        <title>Prevotella A2879 sp. nov., isolated from an abscess of a patient.</title>
        <authorList>
            <person name="Buhl M."/>
            <person name="Oberhettinger P."/>
        </authorList>
    </citation>
    <scope>NUCLEOTIDE SEQUENCE [LARGE SCALE GENOMIC DNA]</scope>
    <source>
        <strain evidence="10 11">A2879</strain>
    </source>
</reference>